<dbReference type="GO" id="GO:0016301">
    <property type="term" value="F:kinase activity"/>
    <property type="evidence" value="ECO:0007669"/>
    <property type="project" value="UniProtKB-KW"/>
</dbReference>
<keyword evidence="12" id="KW-1185">Reference proteome</keyword>
<dbReference type="GeneID" id="93225188"/>
<evidence type="ECO:0000256" key="4">
    <source>
        <dbReference type="ARBA" id="ARBA00022597"/>
    </source>
</evidence>
<evidence type="ECO:0000313" key="13">
    <source>
        <dbReference type="Proteomes" id="UP000516696"/>
    </source>
</evidence>
<accession>A0A376H1V7</accession>
<keyword evidence="3" id="KW-0963">Cytoplasm</keyword>
<evidence type="ECO:0000256" key="7">
    <source>
        <dbReference type="ARBA" id="ARBA00022777"/>
    </source>
</evidence>
<dbReference type="SUPFAM" id="SSF52728">
    <property type="entry name" value="PTS IIb component"/>
    <property type="match status" value="1"/>
</dbReference>
<name>A0A376H1V7_ENTGA</name>
<evidence type="ECO:0000313" key="12">
    <source>
        <dbReference type="Proteomes" id="UP000254807"/>
    </source>
</evidence>
<dbReference type="EC" id="2.7.1.-" evidence="11"/>
<dbReference type="Proteomes" id="UP000254807">
    <property type="component" value="Unassembled WGS sequence"/>
</dbReference>
<sequence>MTISLVRIDDRLIHGQVAFGWTTALGINTILVVNDDAKNDQMKSMALNLAKPSNVVLYIRGVAESGEIVQKFASSKKSNVLVLVKTTEDARRLVEASGGVITTLNVGGLRYGEGKKKLTDLVAVDEKDIANLKTIKDAGVQVEFRMLPRDKKKLLTDFDI</sequence>
<evidence type="ECO:0000313" key="10">
    <source>
        <dbReference type="EMBL" id="QOG28396.1"/>
    </source>
</evidence>
<keyword evidence="7" id="KW-0418">Kinase</keyword>
<evidence type="ECO:0000313" key="11">
    <source>
        <dbReference type="EMBL" id="STD84751.1"/>
    </source>
</evidence>
<dbReference type="Proteomes" id="UP000571857">
    <property type="component" value="Unassembled WGS sequence"/>
</dbReference>
<keyword evidence="5 11" id="KW-0808">Transferase</keyword>
<feature type="domain" description="PTS EIIB type-4" evidence="8">
    <location>
        <begin position="1"/>
        <end position="160"/>
    </location>
</feature>
<dbReference type="OrthoDB" id="9788818at2"/>
<keyword evidence="6" id="KW-0598">Phosphotransferase system</keyword>
<organism evidence="11 12">
    <name type="scientific">Enterococcus gallinarum</name>
    <dbReference type="NCBI Taxonomy" id="1353"/>
    <lineage>
        <taxon>Bacteria</taxon>
        <taxon>Bacillati</taxon>
        <taxon>Bacillota</taxon>
        <taxon>Bacilli</taxon>
        <taxon>Lactobacillales</taxon>
        <taxon>Enterococcaceae</taxon>
        <taxon>Enterococcus</taxon>
    </lineage>
</organism>
<comment type="subcellular location">
    <subcellularLocation>
        <location evidence="1">Cytoplasm</location>
    </subcellularLocation>
</comment>
<dbReference type="InterPro" id="IPR036667">
    <property type="entry name" value="PTS_IIB_sorbose-sp_sf"/>
</dbReference>
<dbReference type="EMBL" id="UFYW01000001">
    <property type="protein sequence ID" value="STD84751.1"/>
    <property type="molecule type" value="Genomic_DNA"/>
</dbReference>
<keyword evidence="4 9" id="KW-0762">Sugar transport</keyword>
<dbReference type="RefSeq" id="WP_060813842.1">
    <property type="nucleotide sequence ID" value="NZ_BSYC01000001.1"/>
</dbReference>
<reference evidence="11 12" key="1">
    <citation type="submission" date="2018-06" db="EMBL/GenBank/DDBJ databases">
        <authorList>
            <consortium name="Pathogen Informatics"/>
            <person name="Doyle S."/>
        </authorList>
    </citation>
    <scope>NUCLEOTIDE SEQUENCE [LARGE SCALE GENOMIC DNA]</scope>
    <source>
        <strain evidence="11 12">NCTC12360</strain>
    </source>
</reference>
<evidence type="ECO:0000313" key="14">
    <source>
        <dbReference type="Proteomes" id="UP000571857"/>
    </source>
</evidence>
<dbReference type="PROSITE" id="PS51101">
    <property type="entry name" value="PTS_EIIB_TYPE_4"/>
    <property type="match status" value="1"/>
</dbReference>
<dbReference type="Proteomes" id="UP000516696">
    <property type="component" value="Chromosome"/>
</dbReference>
<dbReference type="Gene3D" id="3.40.35.10">
    <property type="entry name" value="Phosphotransferase system, sorbose subfamily IIB component"/>
    <property type="match status" value="1"/>
</dbReference>
<keyword evidence="2" id="KW-0813">Transport</keyword>
<dbReference type="InterPro" id="IPR004720">
    <property type="entry name" value="PTS_IIB_sorbose-sp"/>
</dbReference>
<gene>
    <name evidence="11" type="primary">levE_2</name>
    <name evidence="10" type="ORF">EGM181_14585</name>
    <name evidence="9" type="ORF">HWH42_02955</name>
    <name evidence="11" type="ORF">NCTC12360_03298</name>
</gene>
<evidence type="ECO:0000256" key="3">
    <source>
        <dbReference type="ARBA" id="ARBA00022490"/>
    </source>
</evidence>
<evidence type="ECO:0000256" key="1">
    <source>
        <dbReference type="ARBA" id="ARBA00004496"/>
    </source>
</evidence>
<dbReference type="AlphaFoldDB" id="A0A376H1V7"/>
<dbReference type="Pfam" id="PF03830">
    <property type="entry name" value="PTSIIB_sorb"/>
    <property type="match status" value="1"/>
</dbReference>
<evidence type="ECO:0000256" key="2">
    <source>
        <dbReference type="ARBA" id="ARBA00022448"/>
    </source>
</evidence>
<proteinExistence type="predicted"/>
<dbReference type="EMBL" id="CP050485">
    <property type="protein sequence ID" value="QOG28396.1"/>
    <property type="molecule type" value="Genomic_DNA"/>
</dbReference>
<dbReference type="GO" id="GO:0005737">
    <property type="term" value="C:cytoplasm"/>
    <property type="evidence" value="ECO:0007669"/>
    <property type="project" value="UniProtKB-SubCell"/>
</dbReference>
<evidence type="ECO:0000313" key="9">
    <source>
        <dbReference type="EMBL" id="MBA0971565.1"/>
    </source>
</evidence>
<evidence type="ECO:0000256" key="5">
    <source>
        <dbReference type="ARBA" id="ARBA00022679"/>
    </source>
</evidence>
<reference evidence="10 13" key="2">
    <citation type="submission" date="2020-03" db="EMBL/GenBank/DDBJ databases">
        <title>Characterization of ganglioside-mimicking enterococci.</title>
        <authorList>
            <person name="Patry R.T."/>
            <person name="Nothaft H."/>
            <person name="Bridger R."/>
            <person name="Shajahan A."/>
            <person name="Huynh S."/>
            <person name="Sanchez S."/>
            <person name="Azadi P."/>
            <person name="Cooper K."/>
            <person name="Miller W.G."/>
            <person name="Parker C.T."/>
            <person name="Wells L."/>
            <person name="Szymanski C.M."/>
        </authorList>
    </citation>
    <scope>NUCLEOTIDE SEQUENCE [LARGE SCALE GENOMIC DNA]</scope>
    <source>
        <strain evidence="10 13">EGM181</strain>
    </source>
</reference>
<dbReference type="EMBL" id="JABXJK010000009">
    <property type="protein sequence ID" value="MBA0971565.1"/>
    <property type="molecule type" value="Genomic_DNA"/>
</dbReference>
<dbReference type="GO" id="GO:0008982">
    <property type="term" value="F:protein-N(PI)-phosphohistidine-sugar phosphotransferase activity"/>
    <property type="evidence" value="ECO:0007669"/>
    <property type="project" value="InterPro"/>
</dbReference>
<evidence type="ECO:0000256" key="6">
    <source>
        <dbReference type="ARBA" id="ARBA00022683"/>
    </source>
</evidence>
<evidence type="ECO:0000259" key="8">
    <source>
        <dbReference type="PROSITE" id="PS51101"/>
    </source>
</evidence>
<protein>
    <submittedName>
        <fullName evidence="9">PTS sugar transporter subunit IIB</fullName>
    </submittedName>
    <submittedName>
        <fullName evidence="11">PTS system, mannose/fructose/sorbose family, IIB component</fullName>
        <ecNumber evidence="11">2.7.1.-</ecNumber>
    </submittedName>
</protein>
<dbReference type="GO" id="GO:0009401">
    <property type="term" value="P:phosphoenolpyruvate-dependent sugar phosphotransferase system"/>
    <property type="evidence" value="ECO:0007669"/>
    <property type="project" value="UniProtKB-KW"/>
</dbReference>
<reference evidence="9 14" key="3">
    <citation type="submission" date="2020-06" db="EMBL/GenBank/DDBJ databases">
        <title>Crossreactivity between MHC class I-restricted antigens from cancer cells and an enterococcal bacteriophage.</title>
        <authorList>
            <person name="Fluckiger A."/>
            <person name="Daillere R."/>
            <person name="Sassi M."/>
            <person name="Cattoir V."/>
            <person name="Kroemer G."/>
            <person name="Zitvogel L."/>
        </authorList>
    </citation>
    <scope>NUCLEOTIDE SEQUENCE [LARGE SCALE GENOMIC DNA]</scope>
    <source>
        <strain evidence="9 14">EG4</strain>
    </source>
</reference>